<sequence>MNEVSGPEAAFLLPAFLFLKFLSLADKVARRAV</sequence>
<evidence type="ECO:0000313" key="2">
    <source>
        <dbReference type="Proteomes" id="UP001264980"/>
    </source>
</evidence>
<name>A0ABU1QYW6_9BACT</name>
<accession>A0ABU1QYW6</accession>
<protein>
    <submittedName>
        <fullName evidence="1">Uncharacterized protein</fullName>
    </submittedName>
</protein>
<keyword evidence="2" id="KW-1185">Reference proteome</keyword>
<gene>
    <name evidence="1" type="ORF">J2W84_002971</name>
</gene>
<proteinExistence type="predicted"/>
<dbReference type="EMBL" id="JAVDTI010000002">
    <property type="protein sequence ID" value="MDR6805925.1"/>
    <property type="molecule type" value="Genomic_DNA"/>
</dbReference>
<comment type="caution">
    <text evidence="1">The sequence shown here is derived from an EMBL/GenBank/DDBJ whole genome shotgun (WGS) entry which is preliminary data.</text>
</comment>
<reference evidence="1 2" key="1">
    <citation type="submission" date="2023-07" db="EMBL/GenBank/DDBJ databases">
        <title>Sorghum-associated microbial communities from plants grown in Nebraska, USA.</title>
        <authorList>
            <person name="Schachtman D."/>
        </authorList>
    </citation>
    <scope>NUCLEOTIDE SEQUENCE [LARGE SCALE GENOMIC DNA]</scope>
    <source>
        <strain evidence="1 2">BE57</strain>
    </source>
</reference>
<dbReference type="Proteomes" id="UP001264980">
    <property type="component" value="Unassembled WGS sequence"/>
</dbReference>
<evidence type="ECO:0000313" key="1">
    <source>
        <dbReference type="EMBL" id="MDR6805925.1"/>
    </source>
</evidence>
<organism evidence="1 2">
    <name type="scientific">Dyadobacter fermentans</name>
    <dbReference type="NCBI Taxonomy" id="94254"/>
    <lineage>
        <taxon>Bacteria</taxon>
        <taxon>Pseudomonadati</taxon>
        <taxon>Bacteroidota</taxon>
        <taxon>Cytophagia</taxon>
        <taxon>Cytophagales</taxon>
        <taxon>Spirosomataceae</taxon>
        <taxon>Dyadobacter</taxon>
    </lineage>
</organism>